<sequence>MKLRRAVFVLILLCCYLVFLLQRRTNMLFPANPSINLLGVTHNDRPFTARMLTNSLDKDIASRTLASMKWGTLPLQMGKFLFRDAIRSPRAASSRDQVRAHQEEKYQYRGGRARWIRVKSNKQKQRPQSLWALQSAGKKPIDRLSRDQLRVNDRKYLSRPRQTLKTHREFIDVISTNEVPGLSRLLSTAKIEGWGVGKIHSKALLAVDGKYHARNYTELDKDVVPPFML</sequence>
<dbReference type="EMBL" id="JAWWNJ010000040">
    <property type="protein sequence ID" value="KAK7020812.1"/>
    <property type="molecule type" value="Genomic_DNA"/>
</dbReference>
<comment type="caution">
    <text evidence="1">The sequence shown here is derived from an EMBL/GenBank/DDBJ whole genome shotgun (WGS) entry which is preliminary data.</text>
</comment>
<gene>
    <name evidence="1" type="ORF">R3P38DRAFT_2781449</name>
</gene>
<evidence type="ECO:0000313" key="1">
    <source>
        <dbReference type="EMBL" id="KAK7020812.1"/>
    </source>
</evidence>
<dbReference type="AlphaFoldDB" id="A0AAW0B4P8"/>
<organism evidence="1 2">
    <name type="scientific">Favolaschia claudopus</name>
    <dbReference type="NCBI Taxonomy" id="2862362"/>
    <lineage>
        <taxon>Eukaryota</taxon>
        <taxon>Fungi</taxon>
        <taxon>Dikarya</taxon>
        <taxon>Basidiomycota</taxon>
        <taxon>Agaricomycotina</taxon>
        <taxon>Agaricomycetes</taxon>
        <taxon>Agaricomycetidae</taxon>
        <taxon>Agaricales</taxon>
        <taxon>Marasmiineae</taxon>
        <taxon>Mycenaceae</taxon>
        <taxon>Favolaschia</taxon>
    </lineage>
</organism>
<protein>
    <submittedName>
        <fullName evidence="1">Uncharacterized protein</fullName>
    </submittedName>
</protein>
<name>A0AAW0B4P8_9AGAR</name>
<proteinExistence type="predicted"/>
<accession>A0AAW0B4P8</accession>
<keyword evidence="2" id="KW-1185">Reference proteome</keyword>
<dbReference type="Proteomes" id="UP001362999">
    <property type="component" value="Unassembled WGS sequence"/>
</dbReference>
<reference evidence="1 2" key="1">
    <citation type="journal article" date="2024" name="J Genomics">
        <title>Draft genome sequencing and assembly of Favolaschia claudopus CIRM-BRFM 2984 isolated from oak limbs.</title>
        <authorList>
            <person name="Navarro D."/>
            <person name="Drula E."/>
            <person name="Chaduli D."/>
            <person name="Cazenave R."/>
            <person name="Ahrendt S."/>
            <person name="Wang J."/>
            <person name="Lipzen A."/>
            <person name="Daum C."/>
            <person name="Barry K."/>
            <person name="Grigoriev I.V."/>
            <person name="Favel A."/>
            <person name="Rosso M.N."/>
            <person name="Martin F."/>
        </authorList>
    </citation>
    <scope>NUCLEOTIDE SEQUENCE [LARGE SCALE GENOMIC DNA]</scope>
    <source>
        <strain evidence="1 2">CIRM-BRFM 2984</strain>
    </source>
</reference>
<evidence type="ECO:0000313" key="2">
    <source>
        <dbReference type="Proteomes" id="UP001362999"/>
    </source>
</evidence>